<comment type="similarity">
    <text evidence="2">Belongs to the acetate uptake transporter (AceTr) (TC 2.A.96) family.</text>
</comment>
<gene>
    <name evidence="7" type="ORF">FA14DRAFT_109039</name>
</gene>
<dbReference type="GO" id="GO:0005886">
    <property type="term" value="C:plasma membrane"/>
    <property type="evidence" value="ECO:0007669"/>
    <property type="project" value="TreeGrafter"/>
</dbReference>
<dbReference type="PANTHER" id="PTHR31123">
    <property type="entry name" value="ACCUMULATION OF DYADS PROTEIN 2-RELATED"/>
    <property type="match status" value="1"/>
</dbReference>
<evidence type="ECO:0000313" key="7">
    <source>
        <dbReference type="EMBL" id="PWN34565.1"/>
    </source>
</evidence>
<evidence type="ECO:0000313" key="8">
    <source>
        <dbReference type="Proteomes" id="UP000245771"/>
    </source>
</evidence>
<feature type="non-terminal residue" evidence="7">
    <location>
        <position position="148"/>
    </location>
</feature>
<dbReference type="PANTHER" id="PTHR31123:SF4">
    <property type="entry name" value="PROTEIN ALCS"/>
    <property type="match status" value="1"/>
</dbReference>
<dbReference type="Pfam" id="PF01184">
    <property type="entry name" value="Gpr1_Fun34_YaaH"/>
    <property type="match status" value="1"/>
</dbReference>
<comment type="subcellular location">
    <subcellularLocation>
        <location evidence="1">Membrane</location>
        <topology evidence="1">Multi-pass membrane protein</topology>
    </subcellularLocation>
</comment>
<proteinExistence type="inferred from homology"/>
<feature type="non-terminal residue" evidence="7">
    <location>
        <position position="1"/>
    </location>
</feature>
<keyword evidence="8" id="KW-1185">Reference proteome</keyword>
<dbReference type="InterPro" id="IPR051633">
    <property type="entry name" value="AceTr"/>
</dbReference>
<dbReference type="GeneID" id="37017642"/>
<dbReference type="GO" id="GO:0015123">
    <property type="term" value="F:acetate transmembrane transporter activity"/>
    <property type="evidence" value="ECO:0007669"/>
    <property type="project" value="TreeGrafter"/>
</dbReference>
<feature type="transmembrane region" description="Helical" evidence="6">
    <location>
        <begin position="103"/>
        <end position="120"/>
    </location>
</feature>
<name>A0A316VGE8_9BASI</name>
<evidence type="ECO:0000256" key="3">
    <source>
        <dbReference type="ARBA" id="ARBA00022692"/>
    </source>
</evidence>
<dbReference type="RefSeq" id="XP_025354867.1">
    <property type="nucleotide sequence ID" value="XM_025495861.1"/>
</dbReference>
<evidence type="ECO:0000256" key="4">
    <source>
        <dbReference type="ARBA" id="ARBA00022989"/>
    </source>
</evidence>
<dbReference type="STRING" id="1280837.A0A316VGE8"/>
<keyword evidence="3 6" id="KW-0812">Transmembrane</keyword>
<feature type="transmembrane region" description="Helical" evidence="6">
    <location>
        <begin position="65"/>
        <end position="83"/>
    </location>
</feature>
<feature type="transmembrane region" description="Helical" evidence="6">
    <location>
        <begin position="127"/>
        <end position="147"/>
    </location>
</feature>
<dbReference type="AlphaFoldDB" id="A0A316VGE8"/>
<dbReference type="EMBL" id="KZ819603">
    <property type="protein sequence ID" value="PWN34565.1"/>
    <property type="molecule type" value="Genomic_DNA"/>
</dbReference>
<keyword evidence="4 6" id="KW-1133">Transmembrane helix</keyword>
<organism evidence="7 8">
    <name type="scientific">Meira miltonrushii</name>
    <dbReference type="NCBI Taxonomy" id="1280837"/>
    <lineage>
        <taxon>Eukaryota</taxon>
        <taxon>Fungi</taxon>
        <taxon>Dikarya</taxon>
        <taxon>Basidiomycota</taxon>
        <taxon>Ustilaginomycotina</taxon>
        <taxon>Exobasidiomycetes</taxon>
        <taxon>Exobasidiales</taxon>
        <taxon>Brachybasidiaceae</taxon>
        <taxon>Meira</taxon>
    </lineage>
</organism>
<evidence type="ECO:0000256" key="1">
    <source>
        <dbReference type="ARBA" id="ARBA00004141"/>
    </source>
</evidence>
<dbReference type="OrthoDB" id="3648309at2759"/>
<evidence type="ECO:0000256" key="5">
    <source>
        <dbReference type="ARBA" id="ARBA00023136"/>
    </source>
</evidence>
<dbReference type="InterPro" id="IPR000791">
    <property type="entry name" value="Gpr1/Fun34/SatP-like"/>
</dbReference>
<feature type="transmembrane region" description="Helical" evidence="6">
    <location>
        <begin position="7"/>
        <end position="29"/>
    </location>
</feature>
<protein>
    <submittedName>
        <fullName evidence="7">Uncharacterized protein</fullName>
    </submittedName>
</protein>
<accession>A0A316VGE8</accession>
<dbReference type="InParanoid" id="A0A316VGE8"/>
<reference evidence="7 8" key="1">
    <citation type="journal article" date="2018" name="Mol. Biol. Evol.">
        <title>Broad Genomic Sampling Reveals a Smut Pathogenic Ancestry of the Fungal Clade Ustilaginomycotina.</title>
        <authorList>
            <person name="Kijpornyongpan T."/>
            <person name="Mondo S.J."/>
            <person name="Barry K."/>
            <person name="Sandor L."/>
            <person name="Lee J."/>
            <person name="Lipzen A."/>
            <person name="Pangilinan J."/>
            <person name="LaButti K."/>
            <person name="Hainaut M."/>
            <person name="Henrissat B."/>
            <person name="Grigoriev I.V."/>
            <person name="Spatafora J.W."/>
            <person name="Aime M.C."/>
        </authorList>
    </citation>
    <scope>NUCLEOTIDE SEQUENCE [LARGE SCALE GENOMIC DNA]</scope>
    <source>
        <strain evidence="7 8">MCA 3882</strain>
    </source>
</reference>
<sequence length="148" mass="15710">FADPGPLGFISFVLCLTPTIACLCFWGSLSPLSQVALVGQFYLTGGLGLWIAAIMSWLQGATFQMVTFASYGSFWFGFALLNSPQAGIAQALGGANSPMLTDAVGAYMIGFAIFNLIMAIMSVRINLTFVTIFFTVFLGSLLIAGGFF</sequence>
<dbReference type="Proteomes" id="UP000245771">
    <property type="component" value="Unassembled WGS sequence"/>
</dbReference>
<feature type="transmembrane region" description="Helical" evidence="6">
    <location>
        <begin position="35"/>
        <end position="58"/>
    </location>
</feature>
<evidence type="ECO:0000256" key="6">
    <source>
        <dbReference type="SAM" id="Phobius"/>
    </source>
</evidence>
<evidence type="ECO:0000256" key="2">
    <source>
        <dbReference type="ARBA" id="ARBA00005587"/>
    </source>
</evidence>
<keyword evidence="5 6" id="KW-0472">Membrane</keyword>